<feature type="transmembrane region" description="Helical" evidence="5">
    <location>
        <begin position="111"/>
        <end position="130"/>
    </location>
</feature>
<feature type="transmembrane region" description="Helical" evidence="5">
    <location>
        <begin position="21"/>
        <end position="40"/>
    </location>
</feature>
<keyword evidence="2 5" id="KW-0812">Transmembrane</keyword>
<dbReference type="AlphaFoldDB" id="A0AA46TN98"/>
<feature type="transmembrane region" description="Helical" evidence="5">
    <location>
        <begin position="260"/>
        <end position="282"/>
    </location>
</feature>
<sequence length="400" mass="41127">MQTTLLRPAHQSRWTSAERRLTIGGLLAIGMSFGFARYGYGLFLPEIRREFDLSVSYVGIIGSATYVGYLVALLVVGVYAARVGPRLLVGIGGASAVAGMGLVAVAPNLAILTTGLVLAGTSPAWTWAPYSDAVDMVVARSRRERVLAIVPAGTAIGTAVVGPLALVAHGESWRYAWLAMAATAAAIAVYNVGSVPARNTVSAEPAARPATVGPRWFLRRRAVPLYATAVSYGVVGSFYWNYATAAISDATSGSAATTAMFWTLMGVAGTAGVLAGVLLARLGLRRSSALLFGTLAVAVALLGVMPGSVFAAGVSAILYGPAFMAVSSLLAVWSYQVFPERPTTGFSATLLSLGVGTVAGPAVLGLVAEEHGLRTAFLVTAALAVVTCAVRPARTAAFAD</sequence>
<evidence type="ECO:0000313" key="7">
    <source>
        <dbReference type="EMBL" id="UYM07493.1"/>
    </source>
</evidence>
<accession>A0AA46TN98</accession>
<dbReference type="PROSITE" id="PS50850">
    <property type="entry name" value="MFS"/>
    <property type="match status" value="1"/>
</dbReference>
<evidence type="ECO:0000256" key="2">
    <source>
        <dbReference type="ARBA" id="ARBA00022692"/>
    </source>
</evidence>
<dbReference type="GO" id="GO:0022857">
    <property type="term" value="F:transmembrane transporter activity"/>
    <property type="evidence" value="ECO:0007669"/>
    <property type="project" value="InterPro"/>
</dbReference>
<reference evidence="7" key="1">
    <citation type="submission" date="2022-01" db="EMBL/GenBank/DDBJ databases">
        <title>Nocardioidaceae gen. sp. A5X3R13.</title>
        <authorList>
            <person name="Lopez Marin M.A."/>
            <person name="Uhlik O."/>
        </authorList>
    </citation>
    <scope>NUCLEOTIDE SEQUENCE</scope>
    <source>
        <strain evidence="7">A5X3R13</strain>
    </source>
</reference>
<dbReference type="PANTHER" id="PTHR23537">
    <property type="match status" value="1"/>
</dbReference>
<evidence type="ECO:0000256" key="3">
    <source>
        <dbReference type="ARBA" id="ARBA00022989"/>
    </source>
</evidence>
<dbReference type="Proteomes" id="UP001164390">
    <property type="component" value="Chromosome"/>
</dbReference>
<dbReference type="RefSeq" id="WP_271636468.1">
    <property type="nucleotide sequence ID" value="NZ_CP094970.1"/>
</dbReference>
<dbReference type="Pfam" id="PF06779">
    <property type="entry name" value="MFS_4"/>
    <property type="match status" value="1"/>
</dbReference>
<keyword evidence="8" id="KW-1185">Reference proteome</keyword>
<feature type="transmembrane region" description="Helical" evidence="5">
    <location>
        <begin position="373"/>
        <end position="390"/>
    </location>
</feature>
<dbReference type="InterPro" id="IPR010645">
    <property type="entry name" value="MFS_4"/>
</dbReference>
<feature type="transmembrane region" description="Helical" evidence="5">
    <location>
        <begin position="146"/>
        <end position="169"/>
    </location>
</feature>
<feature type="transmembrane region" description="Helical" evidence="5">
    <location>
        <begin position="289"/>
        <end position="310"/>
    </location>
</feature>
<comment type="subcellular location">
    <subcellularLocation>
        <location evidence="1">Cell membrane</location>
        <topology evidence="1">Multi-pass membrane protein</topology>
    </subcellularLocation>
</comment>
<name>A0AA46TN98_9ACTN</name>
<feature type="transmembrane region" description="Helical" evidence="5">
    <location>
        <begin position="347"/>
        <end position="367"/>
    </location>
</feature>
<keyword evidence="3 5" id="KW-1133">Transmembrane helix</keyword>
<proteinExistence type="predicted"/>
<dbReference type="SUPFAM" id="SSF103473">
    <property type="entry name" value="MFS general substrate transporter"/>
    <property type="match status" value="1"/>
</dbReference>
<feature type="domain" description="Major facilitator superfamily (MFS) profile" evidence="6">
    <location>
        <begin position="1"/>
        <end position="399"/>
    </location>
</feature>
<evidence type="ECO:0000256" key="5">
    <source>
        <dbReference type="SAM" id="Phobius"/>
    </source>
</evidence>
<feature type="transmembrane region" description="Helical" evidence="5">
    <location>
        <begin position="175"/>
        <end position="193"/>
    </location>
</feature>
<feature type="transmembrane region" description="Helical" evidence="5">
    <location>
        <begin position="316"/>
        <end position="335"/>
    </location>
</feature>
<dbReference type="InterPro" id="IPR020846">
    <property type="entry name" value="MFS_dom"/>
</dbReference>
<dbReference type="InterPro" id="IPR036259">
    <property type="entry name" value="MFS_trans_sf"/>
</dbReference>
<keyword evidence="4 5" id="KW-0472">Membrane</keyword>
<protein>
    <submittedName>
        <fullName evidence="7">YbfB/YjiJ family MFS transporter</fullName>
    </submittedName>
</protein>
<dbReference type="Gene3D" id="1.20.1250.20">
    <property type="entry name" value="MFS general substrate transporter like domains"/>
    <property type="match status" value="2"/>
</dbReference>
<evidence type="ECO:0000256" key="4">
    <source>
        <dbReference type="ARBA" id="ARBA00023136"/>
    </source>
</evidence>
<feature type="transmembrane region" description="Helical" evidence="5">
    <location>
        <begin position="60"/>
        <end position="80"/>
    </location>
</feature>
<organism evidence="7 8">
    <name type="scientific">Solicola gregarius</name>
    <dbReference type="NCBI Taxonomy" id="2908642"/>
    <lineage>
        <taxon>Bacteria</taxon>
        <taxon>Bacillati</taxon>
        <taxon>Actinomycetota</taxon>
        <taxon>Actinomycetes</taxon>
        <taxon>Propionibacteriales</taxon>
        <taxon>Nocardioidaceae</taxon>
        <taxon>Solicola</taxon>
    </lineage>
</organism>
<feature type="transmembrane region" description="Helical" evidence="5">
    <location>
        <begin position="223"/>
        <end position="240"/>
    </location>
</feature>
<dbReference type="GO" id="GO:0005886">
    <property type="term" value="C:plasma membrane"/>
    <property type="evidence" value="ECO:0007669"/>
    <property type="project" value="UniProtKB-SubCell"/>
</dbReference>
<evidence type="ECO:0000259" key="6">
    <source>
        <dbReference type="PROSITE" id="PS50850"/>
    </source>
</evidence>
<gene>
    <name evidence="7" type="ORF">L0C25_10615</name>
</gene>
<feature type="transmembrane region" description="Helical" evidence="5">
    <location>
        <begin position="87"/>
        <end position="105"/>
    </location>
</feature>
<dbReference type="KEGG" id="sgrg:L0C25_10615"/>
<dbReference type="PANTHER" id="PTHR23537:SF1">
    <property type="entry name" value="SUGAR TRANSPORTER"/>
    <property type="match status" value="1"/>
</dbReference>
<evidence type="ECO:0000313" key="8">
    <source>
        <dbReference type="Proteomes" id="UP001164390"/>
    </source>
</evidence>
<dbReference type="EMBL" id="CP094970">
    <property type="protein sequence ID" value="UYM07493.1"/>
    <property type="molecule type" value="Genomic_DNA"/>
</dbReference>
<evidence type="ECO:0000256" key="1">
    <source>
        <dbReference type="ARBA" id="ARBA00004651"/>
    </source>
</evidence>